<organism evidence="1 2">
    <name type="scientific">Riccia fluitans</name>
    <dbReference type="NCBI Taxonomy" id="41844"/>
    <lineage>
        <taxon>Eukaryota</taxon>
        <taxon>Viridiplantae</taxon>
        <taxon>Streptophyta</taxon>
        <taxon>Embryophyta</taxon>
        <taxon>Marchantiophyta</taxon>
        <taxon>Marchantiopsida</taxon>
        <taxon>Marchantiidae</taxon>
        <taxon>Marchantiales</taxon>
        <taxon>Ricciaceae</taxon>
        <taxon>Riccia</taxon>
    </lineage>
</organism>
<comment type="caution">
    <text evidence="1">The sequence shown here is derived from an EMBL/GenBank/DDBJ whole genome shotgun (WGS) entry which is preliminary data.</text>
</comment>
<keyword evidence="2" id="KW-1185">Reference proteome</keyword>
<reference evidence="1 2" key="1">
    <citation type="submission" date="2024-09" db="EMBL/GenBank/DDBJ databases">
        <title>Chromosome-scale assembly of Riccia fluitans.</title>
        <authorList>
            <person name="Paukszto L."/>
            <person name="Sawicki J."/>
            <person name="Karawczyk K."/>
            <person name="Piernik-Szablinska J."/>
            <person name="Szczecinska M."/>
            <person name="Mazdziarz M."/>
        </authorList>
    </citation>
    <scope>NUCLEOTIDE SEQUENCE [LARGE SCALE GENOMIC DNA]</scope>
    <source>
        <strain evidence="1">Rf_01</strain>
        <tissue evidence="1">Aerial parts of the thallus</tissue>
    </source>
</reference>
<name>A0ABD1ZLP2_9MARC</name>
<dbReference type="PANTHER" id="PTHR13281">
    <property type="entry name" value="TRANSMEMBRANE PROTEIN 70, MITOCHONDRIAL"/>
    <property type="match status" value="1"/>
</dbReference>
<proteinExistence type="predicted"/>
<dbReference type="Proteomes" id="UP001605036">
    <property type="component" value="Unassembled WGS sequence"/>
</dbReference>
<sequence length="242" mass="27291">MGSVEHDKFNYFIYGSLSIRKTCRVQRHKPSGSTSATFLYILNPSIHCRKFARTRARIGIRGAMAMSGAGRFLLTKGSRPMLSHNQIIRSAFLPQERWASRYPSKGSTDYSNGTVLKERDEVKETARPVIYIGAMSDTVRRVKMLSLSTCCLSVVGGPIVTFFTNPELSVIMKGALCSTMVLLRYVDVTVLARSSFLLPRLKSKLVVLDREIYRGALKYFWLVILENVSAFCPFCKYHVPDI</sequence>
<gene>
    <name evidence="1" type="ORF">R1flu_020491</name>
</gene>
<evidence type="ECO:0000313" key="1">
    <source>
        <dbReference type="EMBL" id="KAL2652363.1"/>
    </source>
</evidence>
<dbReference type="EMBL" id="JBHFFA010000001">
    <property type="protein sequence ID" value="KAL2652363.1"/>
    <property type="molecule type" value="Genomic_DNA"/>
</dbReference>
<accession>A0ABD1ZLP2</accession>
<dbReference type="AlphaFoldDB" id="A0ABD1ZLP2"/>
<evidence type="ECO:0000313" key="2">
    <source>
        <dbReference type="Proteomes" id="UP001605036"/>
    </source>
</evidence>
<dbReference type="InterPro" id="IPR009724">
    <property type="entry name" value="TMEM70"/>
</dbReference>
<protein>
    <submittedName>
        <fullName evidence="1">Uncharacterized protein</fullName>
    </submittedName>
</protein>
<dbReference type="PANTHER" id="PTHR13281:SF0">
    <property type="entry name" value="TRANSMEMBRANE PROTEIN 70, MITOCHONDRIAL"/>
    <property type="match status" value="1"/>
</dbReference>